<dbReference type="InterPro" id="IPR016143">
    <property type="entry name" value="Citrate_synth-like_sm_a-sub"/>
</dbReference>
<dbReference type="GO" id="GO:0032787">
    <property type="term" value="P:monocarboxylic acid metabolic process"/>
    <property type="evidence" value="ECO:0007669"/>
    <property type="project" value="UniProtKB-ARBA"/>
</dbReference>
<evidence type="ECO:0000313" key="6">
    <source>
        <dbReference type="EMBL" id="ORX43392.1"/>
    </source>
</evidence>
<dbReference type="STRING" id="1754191.A0A1Y1UYI7"/>
<dbReference type="EMBL" id="MCFH01000053">
    <property type="protein sequence ID" value="ORX43392.1"/>
    <property type="molecule type" value="Genomic_DNA"/>
</dbReference>
<dbReference type="InterPro" id="IPR002020">
    <property type="entry name" value="Citrate_synthase"/>
</dbReference>
<dbReference type="NCBIfam" id="TIGR01798">
    <property type="entry name" value="cit_synth_I"/>
    <property type="match status" value="1"/>
</dbReference>
<dbReference type="SUPFAM" id="SSF48256">
    <property type="entry name" value="Citrate synthase"/>
    <property type="match status" value="1"/>
</dbReference>
<evidence type="ECO:0000313" key="7">
    <source>
        <dbReference type="Proteomes" id="UP000193719"/>
    </source>
</evidence>
<evidence type="ECO:0000256" key="3">
    <source>
        <dbReference type="ARBA" id="ARBA00022532"/>
    </source>
</evidence>
<organism evidence="6 7">
    <name type="scientific">Piromyces finnis</name>
    <dbReference type="NCBI Taxonomy" id="1754191"/>
    <lineage>
        <taxon>Eukaryota</taxon>
        <taxon>Fungi</taxon>
        <taxon>Fungi incertae sedis</taxon>
        <taxon>Chytridiomycota</taxon>
        <taxon>Chytridiomycota incertae sedis</taxon>
        <taxon>Neocallimastigomycetes</taxon>
        <taxon>Neocallimastigales</taxon>
        <taxon>Neocallimastigaceae</taxon>
        <taxon>Piromyces</taxon>
    </lineage>
</organism>
<dbReference type="Gene3D" id="1.10.230.10">
    <property type="entry name" value="Cytochrome P450-Terp, domain 2"/>
    <property type="match status" value="1"/>
</dbReference>
<dbReference type="OrthoDB" id="435022at2759"/>
<dbReference type="GO" id="GO:0005737">
    <property type="term" value="C:cytoplasm"/>
    <property type="evidence" value="ECO:0007669"/>
    <property type="project" value="InterPro"/>
</dbReference>
<dbReference type="Gene3D" id="1.10.580.10">
    <property type="entry name" value="Citrate Synthase, domain 1"/>
    <property type="match status" value="1"/>
</dbReference>
<dbReference type="AlphaFoldDB" id="A0A1Y1UYI7"/>
<dbReference type="InterPro" id="IPR036969">
    <property type="entry name" value="Citrate_synthase_sf"/>
</dbReference>
<comment type="caution">
    <text evidence="6">The sequence shown here is derived from an EMBL/GenBank/DDBJ whole genome shotgun (WGS) entry which is preliminary data.</text>
</comment>
<dbReference type="GO" id="GO:0006099">
    <property type="term" value="P:tricarboxylic acid cycle"/>
    <property type="evidence" value="ECO:0007669"/>
    <property type="project" value="UniProtKB-UniPathway"/>
</dbReference>
<comment type="pathway">
    <text evidence="1">Carbohydrate metabolism; tricarboxylic acid cycle; isocitrate from oxaloacetate: step 1/2.</text>
</comment>
<dbReference type="Proteomes" id="UP000193719">
    <property type="component" value="Unassembled WGS sequence"/>
</dbReference>
<protein>
    <recommendedName>
        <fullName evidence="5">Citrate synthase</fullName>
    </recommendedName>
</protein>
<reference evidence="6 7" key="2">
    <citation type="submission" date="2016-08" db="EMBL/GenBank/DDBJ databases">
        <title>Pervasive Adenine N6-methylation of Active Genes in Fungi.</title>
        <authorList>
            <consortium name="DOE Joint Genome Institute"/>
            <person name="Mondo S.J."/>
            <person name="Dannebaum R.O."/>
            <person name="Kuo R.C."/>
            <person name="Labutti K."/>
            <person name="Haridas S."/>
            <person name="Kuo A."/>
            <person name="Salamov A."/>
            <person name="Ahrendt S.R."/>
            <person name="Lipzen A."/>
            <person name="Sullivan W."/>
            <person name="Andreopoulos W.B."/>
            <person name="Clum A."/>
            <person name="Lindquist E."/>
            <person name="Daum C."/>
            <person name="Ramamoorthy G.K."/>
            <person name="Gryganskyi A."/>
            <person name="Culley D."/>
            <person name="Magnuson J.K."/>
            <person name="James T.Y."/>
            <person name="O'Malley M.A."/>
            <person name="Stajich J.E."/>
            <person name="Spatafora J.W."/>
            <person name="Visel A."/>
            <person name="Grigoriev I.V."/>
        </authorList>
    </citation>
    <scope>NUCLEOTIDE SEQUENCE [LARGE SCALE GENOMIC DNA]</scope>
    <source>
        <strain evidence="7">finn</strain>
    </source>
</reference>
<dbReference type="PANTHER" id="PTHR42871">
    <property type="entry name" value="CITRATE SYNTHASE"/>
    <property type="match status" value="1"/>
</dbReference>
<dbReference type="NCBIfam" id="NF004126">
    <property type="entry name" value="PRK05614.1"/>
    <property type="match status" value="1"/>
</dbReference>
<dbReference type="PROSITE" id="PS00480">
    <property type="entry name" value="CITRATE_SYNTHASE"/>
    <property type="match status" value="1"/>
</dbReference>
<sequence>MAQRRISAILNHLAGSDDLNHEINYENPAERYNLRPNLTSAETKHQLVLTDNKSGQKWNLPAPDANNNGPISPVQFIVLPKSKTTNSLTVLDNRTGKLYEIAIEDDTIPALKFKTMLGPNKKEGIRVYDPAYQNTAVARSKITEIDGEAGVLRYRGYPIEELAEKSNYLEVSYLLIFGELPNKVQYERWSNEIMHHTYIHIRVMELMKSFNYDAHPMGMFISSISAMSTYHPEANPALAGNDMYKVSATARTKQIVRLLGKVPTVAACCYRHRIGRPYNYPQSNLGYCENFLYMLDHLSEENYMPNAKLARALDVLFILHADHELNCSTAAMRHIGSTLVDPYSAVAGAASALYGPLHGGANEAVLRMLEEIGKPENVTEFLEQVKQRKRRLMGFGHRIYKNYDPRARIIRQVAYEVFEICGREPLIEVAIELERIALSDDYFVKRKLYPNVDFYSGLIYKSMGFPTDFFPVLFAIPRVSGWLAHWVESITNPAAKIWRPRQVYVGEGKRSYVPMEHRSLPDPTENDNNDNGFNMEIHYDLSKRSAAATYEGKYRKPELKA</sequence>
<dbReference type="Pfam" id="PF00285">
    <property type="entry name" value="Citrate_synt"/>
    <property type="match status" value="1"/>
</dbReference>
<dbReference type="FunFam" id="1.10.580.10:FF:000005">
    <property type="entry name" value="Citrate synthase"/>
    <property type="match status" value="1"/>
</dbReference>
<evidence type="ECO:0000256" key="4">
    <source>
        <dbReference type="ARBA" id="ARBA00022679"/>
    </source>
</evidence>
<reference evidence="6 7" key="1">
    <citation type="submission" date="2016-08" db="EMBL/GenBank/DDBJ databases">
        <title>Genomes of anaerobic fungi encode conserved fungal cellulosomes for biomass hydrolysis.</title>
        <authorList>
            <consortium name="DOE Joint Genome Institute"/>
            <person name="Haitjema C.H."/>
            <person name="Gilmore S.P."/>
            <person name="Henske J.K."/>
            <person name="Solomon K.V."/>
            <person name="De Groot R."/>
            <person name="Kuo A."/>
            <person name="Mondo S.J."/>
            <person name="Salamov A.A."/>
            <person name="Labutti K."/>
            <person name="Zhao Z."/>
            <person name="Chiniquy J."/>
            <person name="Barry K."/>
            <person name="Brewer H.M."/>
            <person name="Purvine S.O."/>
            <person name="Wright A.T."/>
            <person name="Boxma B."/>
            <person name="Van Alen T."/>
            <person name="Hackstein J.H."/>
            <person name="Baker S.E."/>
            <person name="Grigoriev I.V."/>
            <person name="O'Malley M.A."/>
        </authorList>
    </citation>
    <scope>NUCLEOTIDE SEQUENCE [LARGE SCALE GENOMIC DNA]</scope>
    <source>
        <strain evidence="7">finn</strain>
    </source>
</reference>
<dbReference type="GO" id="GO:0046912">
    <property type="term" value="F:acyltransferase activity, acyl groups converted into alkyl on transfer"/>
    <property type="evidence" value="ECO:0007669"/>
    <property type="project" value="InterPro"/>
</dbReference>
<dbReference type="PANTHER" id="PTHR42871:SF1">
    <property type="entry name" value="CITRATE SYNTHASE"/>
    <property type="match status" value="1"/>
</dbReference>
<proteinExistence type="inferred from homology"/>
<dbReference type="InterPro" id="IPR019810">
    <property type="entry name" value="Citrate_synthase_AS"/>
</dbReference>
<accession>A0A1Y1UYI7</accession>
<dbReference type="InterPro" id="IPR016142">
    <property type="entry name" value="Citrate_synth-like_lrg_a-sub"/>
</dbReference>
<keyword evidence="7" id="KW-1185">Reference proteome</keyword>
<dbReference type="InterPro" id="IPR010953">
    <property type="entry name" value="Citrate_synthase_typ-I"/>
</dbReference>
<keyword evidence="3" id="KW-0816">Tricarboxylic acid cycle</keyword>
<evidence type="ECO:0000256" key="5">
    <source>
        <dbReference type="RuleBase" id="RU000441"/>
    </source>
</evidence>
<evidence type="ECO:0000256" key="2">
    <source>
        <dbReference type="ARBA" id="ARBA00010566"/>
    </source>
</evidence>
<dbReference type="UniPathway" id="UPA00223">
    <property type="reaction ID" value="UER00717"/>
</dbReference>
<gene>
    <name evidence="6" type="ORF">BCR36DRAFT_373890</name>
</gene>
<comment type="similarity">
    <text evidence="2 5">Belongs to the citrate synthase family.</text>
</comment>
<keyword evidence="4 5" id="KW-0808">Transferase</keyword>
<dbReference type="FunFam" id="1.10.230.10:FF:000002">
    <property type="entry name" value="Citrate synthase"/>
    <property type="match status" value="1"/>
</dbReference>
<evidence type="ECO:0000256" key="1">
    <source>
        <dbReference type="ARBA" id="ARBA00004751"/>
    </source>
</evidence>
<dbReference type="PRINTS" id="PR00143">
    <property type="entry name" value="CITRTSNTHASE"/>
</dbReference>
<name>A0A1Y1UYI7_9FUNG</name>